<dbReference type="AlphaFoldDB" id="D2R023"/>
<name>D2R023_PIRSD</name>
<dbReference type="OrthoDB" id="269673at2"/>
<feature type="transmembrane region" description="Helical" evidence="2">
    <location>
        <begin position="223"/>
        <end position="243"/>
    </location>
</feature>
<keyword evidence="4" id="KW-1185">Reference proteome</keyword>
<dbReference type="EMBL" id="CP001848">
    <property type="protein sequence ID" value="ADB18388.1"/>
    <property type="molecule type" value="Genomic_DNA"/>
</dbReference>
<feature type="transmembrane region" description="Helical" evidence="2">
    <location>
        <begin position="165"/>
        <end position="185"/>
    </location>
</feature>
<dbReference type="Proteomes" id="UP000001887">
    <property type="component" value="Chromosome"/>
</dbReference>
<proteinExistence type="predicted"/>
<dbReference type="KEGG" id="psl:Psta_3733"/>
<dbReference type="HOGENOM" id="CLU_893870_0_0_0"/>
<protein>
    <recommendedName>
        <fullName evidence="5">DZANK-type domain-containing protein</fullName>
    </recommendedName>
</protein>
<evidence type="ECO:0000313" key="3">
    <source>
        <dbReference type="EMBL" id="ADB18388.1"/>
    </source>
</evidence>
<evidence type="ECO:0000256" key="2">
    <source>
        <dbReference type="SAM" id="Phobius"/>
    </source>
</evidence>
<keyword evidence="2" id="KW-0812">Transmembrane</keyword>
<evidence type="ECO:0000256" key="1">
    <source>
        <dbReference type="SAM" id="MobiDB-lite"/>
    </source>
</evidence>
<evidence type="ECO:0008006" key="5">
    <source>
        <dbReference type="Google" id="ProtNLM"/>
    </source>
</evidence>
<keyword evidence="2" id="KW-0472">Membrane</keyword>
<accession>D2R023</accession>
<reference evidence="3 4" key="1">
    <citation type="journal article" date="2009" name="Stand. Genomic Sci.">
        <title>Complete genome sequence of Pirellula staleyi type strain (ATCC 27377).</title>
        <authorList>
            <person name="Clum A."/>
            <person name="Tindall B.J."/>
            <person name="Sikorski J."/>
            <person name="Ivanova N."/>
            <person name="Mavrommatis K."/>
            <person name="Lucas S."/>
            <person name="Glavina del Rio T."/>
            <person name="Nolan M."/>
            <person name="Chen F."/>
            <person name="Tice H."/>
            <person name="Pitluck S."/>
            <person name="Cheng J.F."/>
            <person name="Chertkov O."/>
            <person name="Brettin T."/>
            <person name="Han C."/>
            <person name="Detter J.C."/>
            <person name="Kuske C."/>
            <person name="Bruce D."/>
            <person name="Goodwin L."/>
            <person name="Ovchinikova G."/>
            <person name="Pati A."/>
            <person name="Mikhailova N."/>
            <person name="Chen A."/>
            <person name="Palaniappan K."/>
            <person name="Land M."/>
            <person name="Hauser L."/>
            <person name="Chang Y.J."/>
            <person name="Jeffries C.D."/>
            <person name="Chain P."/>
            <person name="Rohde M."/>
            <person name="Goker M."/>
            <person name="Bristow J."/>
            <person name="Eisen J.A."/>
            <person name="Markowitz V."/>
            <person name="Hugenholtz P."/>
            <person name="Kyrpides N.C."/>
            <person name="Klenk H.P."/>
            <person name="Lapidus A."/>
        </authorList>
    </citation>
    <scope>NUCLEOTIDE SEQUENCE [LARGE SCALE GENOMIC DNA]</scope>
    <source>
        <strain evidence="4">ATCC 27377 / DSM 6068 / ICPB 4128</strain>
    </source>
</reference>
<gene>
    <name evidence="3" type="ordered locus">Psta_3733</name>
</gene>
<sequence>MPIKVSCACGKSFAAPDNLAGKKVKCPACQQPLAIPAAGPQPALSPLGPPSPAAAQPGSPLPSLSAPNSLFDEAGMKAAPPGTIACPGCTAPLAPGVVLCVKCGYNMKLGKKMGTTVVSADGVATGSSGHGHHGDVAQTLLARAAASIAEDRRAELEKTQSGVPWWVYLFALFMAVGFLIGMTLLPKHVALYAGACVIVMAGLGMWFFGWIRVIMIAFEDSALHGILCMTIGFYWMYYCFAHWDRCSPFFMMNFASSFVVGAGVGMYELGDYLKDGGEETRNNMPTNRPVIVAVVDHPLTTIAALSHPIAC</sequence>
<feature type="transmembrane region" description="Helical" evidence="2">
    <location>
        <begin position="191"/>
        <end position="211"/>
    </location>
</feature>
<dbReference type="eggNOG" id="COG3170">
    <property type="taxonomic scope" value="Bacteria"/>
</dbReference>
<evidence type="ECO:0000313" key="4">
    <source>
        <dbReference type="Proteomes" id="UP000001887"/>
    </source>
</evidence>
<feature type="compositionally biased region" description="Low complexity" evidence="1">
    <location>
        <begin position="53"/>
        <end position="67"/>
    </location>
</feature>
<keyword evidence="2" id="KW-1133">Transmembrane helix</keyword>
<organism evidence="3 4">
    <name type="scientific">Pirellula staleyi (strain ATCC 27377 / DSM 6068 / ICPB 4128)</name>
    <name type="common">Pirella staleyi</name>
    <dbReference type="NCBI Taxonomy" id="530564"/>
    <lineage>
        <taxon>Bacteria</taxon>
        <taxon>Pseudomonadati</taxon>
        <taxon>Planctomycetota</taxon>
        <taxon>Planctomycetia</taxon>
        <taxon>Pirellulales</taxon>
        <taxon>Pirellulaceae</taxon>
        <taxon>Pirellula</taxon>
    </lineage>
</organism>
<feature type="region of interest" description="Disordered" evidence="1">
    <location>
        <begin position="40"/>
        <end position="67"/>
    </location>
</feature>